<evidence type="ECO:0000313" key="6">
    <source>
        <dbReference type="EMBL" id="JAS36109.1"/>
    </source>
</evidence>
<evidence type="ECO:0000256" key="1">
    <source>
        <dbReference type="ARBA" id="ARBA00004123"/>
    </source>
</evidence>
<evidence type="ECO:0000256" key="5">
    <source>
        <dbReference type="ARBA" id="ARBA00023242"/>
    </source>
</evidence>
<accession>A0A1B6EDT4</accession>
<gene>
    <name evidence="6" type="ORF">g.3293</name>
</gene>
<comment type="subcellular location">
    <subcellularLocation>
        <location evidence="1">Nucleus</location>
    </subcellularLocation>
</comment>
<dbReference type="GO" id="GO:0008270">
    <property type="term" value="F:zinc ion binding"/>
    <property type="evidence" value="ECO:0007669"/>
    <property type="project" value="UniProtKB-KW"/>
</dbReference>
<dbReference type="InterPro" id="IPR012337">
    <property type="entry name" value="RNaseH-like_sf"/>
</dbReference>
<keyword evidence="3" id="KW-0863">Zinc-finger</keyword>
<dbReference type="InterPro" id="IPR052035">
    <property type="entry name" value="ZnF_BED_domain_contain"/>
</dbReference>
<evidence type="ECO:0008006" key="7">
    <source>
        <dbReference type="Google" id="ProtNLM"/>
    </source>
</evidence>
<proteinExistence type="predicted"/>
<reference evidence="6" key="1">
    <citation type="submission" date="2015-12" db="EMBL/GenBank/DDBJ databases">
        <title>De novo transcriptome assembly of four potential Pierce s Disease insect vectors from Arizona vineyards.</title>
        <authorList>
            <person name="Tassone E.E."/>
        </authorList>
    </citation>
    <scope>NUCLEOTIDE SEQUENCE</scope>
</reference>
<organism evidence="6">
    <name type="scientific">Clastoptera arizonana</name>
    <name type="common">Arizona spittle bug</name>
    <dbReference type="NCBI Taxonomy" id="38151"/>
    <lineage>
        <taxon>Eukaryota</taxon>
        <taxon>Metazoa</taxon>
        <taxon>Ecdysozoa</taxon>
        <taxon>Arthropoda</taxon>
        <taxon>Hexapoda</taxon>
        <taxon>Insecta</taxon>
        <taxon>Pterygota</taxon>
        <taxon>Neoptera</taxon>
        <taxon>Paraneoptera</taxon>
        <taxon>Hemiptera</taxon>
        <taxon>Auchenorrhyncha</taxon>
        <taxon>Cercopoidea</taxon>
        <taxon>Clastopteridae</taxon>
        <taxon>Clastoptera</taxon>
    </lineage>
</organism>
<evidence type="ECO:0000256" key="2">
    <source>
        <dbReference type="ARBA" id="ARBA00022723"/>
    </source>
</evidence>
<dbReference type="AlphaFoldDB" id="A0A1B6EDT4"/>
<dbReference type="PANTHER" id="PTHR46481:SF10">
    <property type="entry name" value="ZINC FINGER BED DOMAIN-CONTAINING PROTEIN 39"/>
    <property type="match status" value="1"/>
</dbReference>
<keyword evidence="2" id="KW-0479">Metal-binding</keyword>
<sequence length="121" mass="13654">EMQSAPSVCLTVDCWTSVINESYIAVTAHYLDNHFVLNNTLLECSKITVSHTGDNIGCEIKRITDKYNVSDKILLVVSDNANNMVKAVTQLKWKHFGCYAHTLNLIVQSALKRIETLREKI</sequence>
<keyword evidence="4" id="KW-0862">Zinc</keyword>
<dbReference type="SUPFAM" id="SSF53098">
    <property type="entry name" value="Ribonuclease H-like"/>
    <property type="match status" value="1"/>
</dbReference>
<feature type="non-terminal residue" evidence="6">
    <location>
        <position position="1"/>
    </location>
</feature>
<keyword evidence="5" id="KW-0539">Nucleus</keyword>
<dbReference type="EMBL" id="GEDC01001189">
    <property type="protein sequence ID" value="JAS36109.1"/>
    <property type="molecule type" value="Transcribed_RNA"/>
</dbReference>
<evidence type="ECO:0000256" key="4">
    <source>
        <dbReference type="ARBA" id="ARBA00022833"/>
    </source>
</evidence>
<dbReference type="PANTHER" id="PTHR46481">
    <property type="entry name" value="ZINC FINGER BED DOMAIN-CONTAINING PROTEIN 4"/>
    <property type="match status" value="1"/>
</dbReference>
<evidence type="ECO:0000256" key="3">
    <source>
        <dbReference type="ARBA" id="ARBA00022771"/>
    </source>
</evidence>
<dbReference type="GO" id="GO:0005634">
    <property type="term" value="C:nucleus"/>
    <property type="evidence" value="ECO:0007669"/>
    <property type="project" value="UniProtKB-SubCell"/>
</dbReference>
<name>A0A1B6EDT4_9HEMI</name>
<protein>
    <recommendedName>
        <fullName evidence="7">DUF659 domain-containing protein</fullName>
    </recommendedName>
</protein>